<sequence length="115" mass="12433">MAETVLLPGMRRRFLKFDARTMALKICPLLDRGDRAGAVAVWDEARARAHRALDRHGVSPAARAALIRALSTEIRDEIIRERGCAALGPVAPDQRPAPTRPSAAVLQFRKAGGAA</sequence>
<gene>
    <name evidence="1" type="ORF">D2N39_13030</name>
</gene>
<dbReference type="EMBL" id="QXXQ01000006">
    <property type="protein sequence ID" value="RID91614.1"/>
    <property type="molecule type" value="Genomic_DNA"/>
</dbReference>
<dbReference type="AlphaFoldDB" id="A0A398BPH4"/>
<keyword evidence="2" id="KW-1185">Reference proteome</keyword>
<dbReference type="Proteomes" id="UP000266649">
    <property type="component" value="Unassembled WGS sequence"/>
</dbReference>
<accession>A0A398BPH4</accession>
<protein>
    <submittedName>
        <fullName evidence="1">Uncharacterized protein</fullName>
    </submittedName>
</protein>
<proteinExistence type="predicted"/>
<evidence type="ECO:0000313" key="1">
    <source>
        <dbReference type="EMBL" id="RID91614.1"/>
    </source>
</evidence>
<name>A0A398BPH4_9RHOB</name>
<evidence type="ECO:0000313" key="2">
    <source>
        <dbReference type="Proteomes" id="UP000266649"/>
    </source>
</evidence>
<comment type="caution">
    <text evidence="1">The sequence shown here is derived from an EMBL/GenBank/DDBJ whole genome shotgun (WGS) entry which is preliminary data.</text>
</comment>
<reference evidence="1 2" key="1">
    <citation type="submission" date="2018-09" db="EMBL/GenBank/DDBJ databases">
        <title>Gemmobacter lutimaris sp. nov., a marine bacterium isolated from tidal flat.</title>
        <authorList>
            <person name="Lee D.W."/>
            <person name="Yoo Y."/>
            <person name="Kim J.-J."/>
            <person name="Kim B.S."/>
        </authorList>
    </citation>
    <scope>NUCLEOTIDE SEQUENCE [LARGE SCALE GENOMIC DNA]</scope>
    <source>
        <strain evidence="1 2">YJ-T1-11</strain>
    </source>
</reference>
<organism evidence="1 2">
    <name type="scientific">Gemmobacter lutimaris</name>
    <dbReference type="NCBI Taxonomy" id="2306023"/>
    <lineage>
        <taxon>Bacteria</taxon>
        <taxon>Pseudomonadati</taxon>
        <taxon>Pseudomonadota</taxon>
        <taxon>Alphaproteobacteria</taxon>
        <taxon>Rhodobacterales</taxon>
        <taxon>Paracoccaceae</taxon>
        <taxon>Gemmobacter</taxon>
    </lineage>
</organism>